<evidence type="ECO:0008006" key="3">
    <source>
        <dbReference type="Google" id="ProtNLM"/>
    </source>
</evidence>
<accession>A0A182JJW9</accession>
<feature type="compositionally biased region" description="Low complexity" evidence="1">
    <location>
        <begin position="158"/>
        <end position="171"/>
    </location>
</feature>
<feature type="region of interest" description="Disordered" evidence="1">
    <location>
        <begin position="685"/>
        <end position="712"/>
    </location>
</feature>
<organism evidence="2">
    <name type="scientific">Anopheles atroparvus</name>
    <name type="common">European mosquito</name>
    <dbReference type="NCBI Taxonomy" id="41427"/>
    <lineage>
        <taxon>Eukaryota</taxon>
        <taxon>Metazoa</taxon>
        <taxon>Ecdysozoa</taxon>
        <taxon>Arthropoda</taxon>
        <taxon>Hexapoda</taxon>
        <taxon>Insecta</taxon>
        <taxon>Pterygota</taxon>
        <taxon>Neoptera</taxon>
        <taxon>Endopterygota</taxon>
        <taxon>Diptera</taxon>
        <taxon>Nematocera</taxon>
        <taxon>Culicoidea</taxon>
        <taxon>Culicidae</taxon>
        <taxon>Anophelinae</taxon>
        <taxon>Anopheles</taxon>
    </lineage>
</organism>
<feature type="compositionally biased region" description="Polar residues" evidence="1">
    <location>
        <begin position="103"/>
        <end position="117"/>
    </location>
</feature>
<name>A0A182JJW9_ANOAO</name>
<feature type="compositionally biased region" description="Polar residues" evidence="1">
    <location>
        <begin position="814"/>
        <end position="824"/>
    </location>
</feature>
<dbReference type="VEuPathDB" id="VectorBase:AATE019448"/>
<feature type="region of interest" description="Disordered" evidence="1">
    <location>
        <begin position="151"/>
        <end position="195"/>
    </location>
</feature>
<protein>
    <recommendedName>
        <fullName evidence="3">CABIT domain-containing protein</fullName>
    </recommendedName>
</protein>
<feature type="compositionally biased region" description="Acidic residues" evidence="1">
    <location>
        <begin position="879"/>
        <end position="888"/>
    </location>
</feature>
<feature type="region of interest" description="Disordered" evidence="1">
    <location>
        <begin position="802"/>
        <end position="833"/>
    </location>
</feature>
<feature type="compositionally biased region" description="Low complexity" evidence="1">
    <location>
        <begin position="689"/>
        <end position="699"/>
    </location>
</feature>
<dbReference type="EnsemblMetazoa" id="AATE019448-RA">
    <property type="protein sequence ID" value="AATE019448-PA.1"/>
    <property type="gene ID" value="AATE019448"/>
</dbReference>
<feature type="region of interest" description="Disordered" evidence="1">
    <location>
        <begin position="1124"/>
        <end position="1162"/>
    </location>
</feature>
<feature type="region of interest" description="Disordered" evidence="1">
    <location>
        <begin position="943"/>
        <end position="964"/>
    </location>
</feature>
<feature type="region of interest" description="Disordered" evidence="1">
    <location>
        <begin position="581"/>
        <end position="607"/>
    </location>
</feature>
<reference evidence="2" key="1">
    <citation type="submission" date="2022-08" db="UniProtKB">
        <authorList>
            <consortium name="EnsemblMetazoa"/>
        </authorList>
    </citation>
    <scope>IDENTIFICATION</scope>
    <source>
        <strain evidence="2">EBRO</strain>
    </source>
</reference>
<evidence type="ECO:0000313" key="2">
    <source>
        <dbReference type="EnsemblMetazoa" id="AATE019448-PA.1"/>
    </source>
</evidence>
<sequence length="1175" mass="126231">MSDCVYTTRVPWHTFEAIPIATGSSTNLPLQILSPAGGGRDGNKPKLRRFNSHDTSANMFSVAEFENARLARRNELENAALLRQRQQRYKLNSLSSGGGDCSTGESKGSKLSSNEPTTEPLLADQFLERFSLPRVIRLSYTSTATNTAAATLGDQTMTSSSSAESSSTAESRSPAGPGQALAHAGGKSKSKKAKGGTGGDLFLLYRYMRNYRSYHVFNTKAGTNRKKGYKIPQDFPGYFSFINDKGAPTATIYTTVVQLVRDQVYKFLSLENLSAYTESQDTFSHKTHYVKATAKAGQVYRLLAVFQDGDHKSSSSSSHKDVASGGGGAGSVGGREKERGKYAQLLDDNRQIYYVSLSAKGKFYEIEQHRDSALMLQKHGSFGAPLNGSGSHLHGLHNSGNNTSSSSGGHGQQHHQANGGGHRKPKQLSRDCVHRIGFIMQSDVSLPLNLKLISPLAGMPSTVPEYVTIAKASEENFIIACPLDEQQLTTTLTLTKLHLTPQMKFAKCTMGFENEQHMFLNANVQTVLKFCQFTCDNFLRLVESETNALELLQMQMQVQVTMSPSRNISSGGQQSLAMMTTTTTTGPSSLGSNVSGGGGHHPKESSRSVDVLRKFGRLFGGGGGGGSGGGHDRNGSGHEKEDSIIFLTKNDLESLECSGRAAIESSGDGHQPYHQHHSLVDDHHRALHEQQQQQKQEQQPHSLPATSGGLLRHNNEKMKVFTPNGGGAAASTANASKKASTGRWFKGLGRGTSSSVAAVSADDEWDKRTSLDRYKDMSKLIQERFGTLGMLSSRASSSDVISGGGSGYDDAGNTLVSHNPSAGRSRTELEQQHHNGIREKCLSLQHIEQKAPTQAGSGRKNKPDLVPPHHVSGSLRGDDDQEPEDDGDLTASELGDTLFFPLRHSTNQQSFMTQKLYSEFHVKTKQYSKSSSSIQQLLHLATSGSRPTPAKNHRMAPPPSKGGRAANAEVILSFEDLRYMHGMMDDDGGGSGDGCSGVVERNEAREKRTKVVSLQEPPTFRTERNILDDLPYSCVRDSILQQEDDGPGEPGSVPTEGIYAEICTADSPTALRPPPALSVAASNNSNSRSSSRASSAPLPPNHPITIVRPEKRFVSIRINVPPCDSVGSGPVSLNPAGGTATAGGGGSSPSATATTSRCSSAVSSPIEDNIYNTIK</sequence>
<feature type="compositionally biased region" description="Low complexity" evidence="1">
    <location>
        <begin position="1077"/>
        <end position="1096"/>
    </location>
</feature>
<feature type="compositionally biased region" description="Basic and acidic residues" evidence="1">
    <location>
        <begin position="630"/>
        <end position="639"/>
    </location>
</feature>
<feature type="compositionally biased region" description="Low complexity" evidence="1">
    <location>
        <begin position="396"/>
        <end position="407"/>
    </location>
</feature>
<feature type="region of interest" description="Disordered" evidence="1">
    <location>
        <begin position="619"/>
        <end position="639"/>
    </location>
</feature>
<feature type="region of interest" description="Disordered" evidence="1">
    <location>
        <begin position="1067"/>
        <end position="1104"/>
    </location>
</feature>
<evidence type="ECO:0000256" key="1">
    <source>
        <dbReference type="SAM" id="MobiDB-lite"/>
    </source>
</evidence>
<feature type="region of interest" description="Disordered" evidence="1">
    <location>
        <begin position="386"/>
        <end position="427"/>
    </location>
</feature>
<feature type="region of interest" description="Disordered" evidence="1">
    <location>
        <begin position="311"/>
        <end position="336"/>
    </location>
</feature>
<feature type="region of interest" description="Disordered" evidence="1">
    <location>
        <begin position="849"/>
        <end position="892"/>
    </location>
</feature>
<proteinExistence type="predicted"/>
<dbReference type="STRING" id="41427.A0A182JJW9"/>
<dbReference type="AlphaFoldDB" id="A0A182JJW9"/>
<feature type="region of interest" description="Disordered" evidence="1">
    <location>
        <begin position="92"/>
        <end position="117"/>
    </location>
</feature>
<feature type="compositionally biased region" description="Basic and acidic residues" evidence="1">
    <location>
        <begin position="311"/>
        <end position="322"/>
    </location>
</feature>
<feature type="compositionally biased region" description="Gly residues" evidence="1">
    <location>
        <begin position="324"/>
        <end position="333"/>
    </location>
</feature>
<feature type="compositionally biased region" description="Gly residues" evidence="1">
    <location>
        <begin position="619"/>
        <end position="629"/>
    </location>
</feature>
<feature type="compositionally biased region" description="Low complexity" evidence="1">
    <location>
        <begin position="581"/>
        <end position="593"/>
    </location>
</feature>
<feature type="compositionally biased region" description="Low complexity" evidence="1">
    <location>
        <begin position="1148"/>
        <end position="1162"/>
    </location>
</feature>